<dbReference type="AlphaFoldDB" id="A0A0K6I5M9"/>
<protein>
    <recommendedName>
        <fullName evidence="3">Glutathione S-transferase</fullName>
    </recommendedName>
</protein>
<evidence type="ECO:0000313" key="2">
    <source>
        <dbReference type="Proteomes" id="UP000183900"/>
    </source>
</evidence>
<evidence type="ECO:0000313" key="1">
    <source>
        <dbReference type="EMBL" id="CUA98401.1"/>
    </source>
</evidence>
<evidence type="ECO:0008006" key="3">
    <source>
        <dbReference type="Google" id="ProtNLM"/>
    </source>
</evidence>
<gene>
    <name evidence="1" type="ORF">Ga0061067_109131</name>
</gene>
<name>A0A0K6I5M9_9HYPH</name>
<dbReference type="RefSeq" id="WP_279626050.1">
    <property type="nucleotide sequence ID" value="NZ_CYHE01000009.1"/>
</dbReference>
<keyword evidence="2" id="KW-1185">Reference proteome</keyword>
<dbReference type="EMBL" id="CYHE01000009">
    <property type="protein sequence ID" value="CUA98401.1"/>
    <property type="molecule type" value="Genomic_DNA"/>
</dbReference>
<organism evidence="1 2">
    <name type="scientific">Pannonibacter indicus</name>
    <dbReference type="NCBI Taxonomy" id="466044"/>
    <lineage>
        <taxon>Bacteria</taxon>
        <taxon>Pseudomonadati</taxon>
        <taxon>Pseudomonadota</taxon>
        <taxon>Alphaproteobacteria</taxon>
        <taxon>Hyphomicrobiales</taxon>
        <taxon>Stappiaceae</taxon>
        <taxon>Pannonibacter</taxon>
    </lineage>
</organism>
<sequence>MIMLNGDVSRTRANRCSWMLAELGLAHECQPFAFRPRPATAA</sequence>
<proteinExistence type="predicted"/>
<dbReference type="Proteomes" id="UP000183900">
    <property type="component" value="Unassembled WGS sequence"/>
</dbReference>
<reference evidence="2" key="1">
    <citation type="submission" date="2015-08" db="EMBL/GenBank/DDBJ databases">
        <authorList>
            <person name="Varghese N."/>
        </authorList>
    </citation>
    <scope>NUCLEOTIDE SEQUENCE [LARGE SCALE GENOMIC DNA]</scope>
    <source>
        <strain evidence="2">DSM 23407</strain>
    </source>
</reference>
<accession>A0A0K6I5M9</accession>